<dbReference type="InterPro" id="IPR004360">
    <property type="entry name" value="Glyas_Fos-R_dOase_dom"/>
</dbReference>
<dbReference type="PANTHER" id="PTHR39434">
    <property type="match status" value="1"/>
</dbReference>
<evidence type="ECO:0000313" key="2">
    <source>
        <dbReference type="EMBL" id="EZH71537.1"/>
    </source>
</evidence>
<protein>
    <submittedName>
        <fullName evidence="2">Glyoxalase/bleomycin resistance protein/dioxygenase</fullName>
    </submittedName>
</protein>
<name>A0A023BND4_9FLAO</name>
<accession>A0A023BND4</accession>
<keyword evidence="3" id="KW-1185">Reference proteome</keyword>
<dbReference type="GO" id="GO:0051213">
    <property type="term" value="F:dioxygenase activity"/>
    <property type="evidence" value="ECO:0007669"/>
    <property type="project" value="UniProtKB-KW"/>
</dbReference>
<reference evidence="2 3" key="1">
    <citation type="submission" date="2014-04" db="EMBL/GenBank/DDBJ databases">
        <title>Aquimarina sp. 22II-S11-z7 Genome Sequencing.</title>
        <authorList>
            <person name="Lai Q."/>
        </authorList>
    </citation>
    <scope>NUCLEOTIDE SEQUENCE [LARGE SCALE GENOMIC DNA]</scope>
    <source>
        <strain evidence="2 3">22II-S11-z7</strain>
    </source>
</reference>
<proteinExistence type="predicted"/>
<dbReference type="InterPro" id="IPR029068">
    <property type="entry name" value="Glyas_Bleomycin-R_OHBP_Dase"/>
</dbReference>
<dbReference type="Proteomes" id="UP000023541">
    <property type="component" value="Unassembled WGS sequence"/>
</dbReference>
<comment type="caution">
    <text evidence="2">The sequence shown here is derived from an EMBL/GenBank/DDBJ whole genome shotgun (WGS) entry which is preliminary data.</text>
</comment>
<keyword evidence="2" id="KW-0223">Dioxygenase</keyword>
<keyword evidence="2" id="KW-0560">Oxidoreductase</keyword>
<evidence type="ECO:0000313" key="3">
    <source>
        <dbReference type="Proteomes" id="UP000023541"/>
    </source>
</evidence>
<gene>
    <name evidence="2" type="ORF">ATO12_06940</name>
</gene>
<dbReference type="RefSeq" id="WP_034247135.1">
    <property type="nucleotide sequence ID" value="NZ_AQRA01000014.1"/>
</dbReference>
<dbReference type="SUPFAM" id="SSF54593">
    <property type="entry name" value="Glyoxalase/Bleomycin resistance protein/Dihydroxybiphenyl dioxygenase"/>
    <property type="match status" value="1"/>
</dbReference>
<dbReference type="EMBL" id="AQRA01000014">
    <property type="protein sequence ID" value="EZH71537.1"/>
    <property type="molecule type" value="Genomic_DNA"/>
</dbReference>
<dbReference type="AlphaFoldDB" id="A0A023BND4"/>
<sequence>MRKAEFHLALPCEDLDKVKDFYVNILGAELGRSTDTWIDINLYQNQITFTRSGSFNFDFKNYRLGDKILPSFHFGVIIDVELWGVLYAKLFKMDLEVTTEAVFMEKKVGEHLSFFIKDPNGYMVEFKSFKDHGEIFTV</sequence>
<evidence type="ECO:0000259" key="1">
    <source>
        <dbReference type="PROSITE" id="PS51819"/>
    </source>
</evidence>
<dbReference type="Pfam" id="PF00903">
    <property type="entry name" value="Glyoxalase"/>
    <property type="match status" value="1"/>
</dbReference>
<dbReference type="eggNOG" id="COG3565">
    <property type="taxonomic scope" value="Bacteria"/>
</dbReference>
<dbReference type="STRING" id="1317122.ATO12_06940"/>
<feature type="domain" description="VOC" evidence="1">
    <location>
        <begin position="4"/>
        <end position="129"/>
    </location>
</feature>
<dbReference type="OrthoDB" id="793940at2"/>
<dbReference type="Gene3D" id="3.10.180.10">
    <property type="entry name" value="2,3-Dihydroxybiphenyl 1,2-Dioxygenase, domain 1"/>
    <property type="match status" value="1"/>
</dbReference>
<dbReference type="PANTHER" id="PTHR39434:SF1">
    <property type="entry name" value="VOC DOMAIN-CONTAINING PROTEIN"/>
    <property type="match status" value="1"/>
</dbReference>
<organism evidence="2 3">
    <name type="scientific">Aquimarina atlantica</name>
    <dbReference type="NCBI Taxonomy" id="1317122"/>
    <lineage>
        <taxon>Bacteria</taxon>
        <taxon>Pseudomonadati</taxon>
        <taxon>Bacteroidota</taxon>
        <taxon>Flavobacteriia</taxon>
        <taxon>Flavobacteriales</taxon>
        <taxon>Flavobacteriaceae</taxon>
        <taxon>Aquimarina</taxon>
    </lineage>
</organism>
<dbReference type="PROSITE" id="PS51819">
    <property type="entry name" value="VOC"/>
    <property type="match status" value="1"/>
</dbReference>
<dbReference type="InterPro" id="IPR037523">
    <property type="entry name" value="VOC_core"/>
</dbReference>